<protein>
    <submittedName>
        <fullName evidence="2">Uncharacterized protein</fullName>
    </submittedName>
</protein>
<dbReference type="EMBL" id="LJYW01000001">
    <property type="protein sequence ID" value="KPL53453.1"/>
    <property type="molecule type" value="Genomic_DNA"/>
</dbReference>
<proteinExistence type="predicted"/>
<evidence type="ECO:0000313" key="2">
    <source>
        <dbReference type="EMBL" id="KPL53453.1"/>
    </source>
</evidence>
<name>A0A0P6W4S7_9HYPH</name>
<evidence type="ECO:0000313" key="3">
    <source>
        <dbReference type="Proteomes" id="UP000048984"/>
    </source>
</evidence>
<feature type="region of interest" description="Disordered" evidence="1">
    <location>
        <begin position="583"/>
        <end position="603"/>
    </location>
</feature>
<keyword evidence="3" id="KW-1185">Reference proteome</keyword>
<reference evidence="2 3" key="1">
    <citation type="submission" date="2015-09" db="EMBL/GenBank/DDBJ databases">
        <authorList>
            <person name="Jackson K.R."/>
            <person name="Lunt B.L."/>
            <person name="Fisher J.N.B."/>
            <person name="Gardner A.V."/>
            <person name="Bailey M.E."/>
            <person name="Deus L.M."/>
            <person name="Earl A.S."/>
            <person name="Gibby P.D."/>
            <person name="Hartmann K.A."/>
            <person name="Liu J.E."/>
            <person name="Manci A.M."/>
            <person name="Nielsen D.A."/>
            <person name="Solomon M.B."/>
            <person name="Breakwell D.P."/>
            <person name="Burnett S.H."/>
            <person name="Grose J.H."/>
        </authorList>
    </citation>
    <scope>NUCLEOTIDE SEQUENCE [LARGE SCALE GENOMIC DNA]</scope>
    <source>
        <strain evidence="2 3">16</strain>
    </source>
</reference>
<dbReference type="AlphaFoldDB" id="A0A0P6W4S7"/>
<reference evidence="2 3" key="2">
    <citation type="submission" date="2015-10" db="EMBL/GenBank/DDBJ databases">
        <title>Draft Genome Sequence of Prosthecomicrobium hirschii ATCC 27832.</title>
        <authorList>
            <person name="Daniel J."/>
            <person name="Givan S.A."/>
            <person name="Brun Y.V."/>
            <person name="Brown P.J."/>
        </authorList>
    </citation>
    <scope>NUCLEOTIDE SEQUENCE [LARGE SCALE GENOMIC DNA]</scope>
    <source>
        <strain evidence="2 3">16</strain>
    </source>
</reference>
<sequence>MGVVAAGIDPSDELELPAPKRMVVQYRTGADKVRVLNLYYGDKDVSFDDPAFFAFGETLARQSRFRAGAACGWGSGYAWDAVAPLLLDLLEAGILVRADASVATPALFEDRTRPSPLPPAPAVRARSWTDCAAITQELTGRAVDPGHLELIVPMFRIAHIAVDRDGRQVGEANVFPRALRLEAPTEWLACTYPGTRYRSDRPMNATALKAMRTHWPQMMSVLLAIRSAFLKRFPEAADGWTVGHVERLAALVLAVPTYALVRCDQPVATGDLHPVLSSVFRVTDGLRMAMHQMMFVPVGEPTVAPETRVTVDDILDYAERNHAFHSETGVCAGPRIMVREFAETLILGSTAARYADEPLDAAVADALSAVEAAFDYGLLAMRAHAALFAVWPATARAYRALAAVALPEASPDAARTRNHLAARMTELEHATYLGREDWCADRERAYDDMYVWCGRGLGRDDRLPARGDAPPDAALVARVDAAIRAARDFGSGPDDPVPALAAAIADYLVRERALLTSAAAAQDRVNDRLGRAAPARAFASADVDIHNRLQGVERPRLPYLLDDLADLFGIGLSTSREGIEIGAAQGTPPRWNSAGAVPAGQQH</sequence>
<comment type="caution">
    <text evidence="2">The sequence shown here is derived from an EMBL/GenBank/DDBJ whole genome shotgun (WGS) entry which is preliminary data.</text>
</comment>
<organism evidence="2 3">
    <name type="scientific">Prosthecodimorpha hirschii</name>
    <dbReference type="NCBI Taxonomy" id="665126"/>
    <lineage>
        <taxon>Bacteria</taxon>
        <taxon>Pseudomonadati</taxon>
        <taxon>Pseudomonadota</taxon>
        <taxon>Alphaproteobacteria</taxon>
        <taxon>Hyphomicrobiales</taxon>
        <taxon>Ancalomicrobiaceae</taxon>
        <taxon>Prosthecodimorpha</taxon>
    </lineage>
</organism>
<evidence type="ECO:0000256" key="1">
    <source>
        <dbReference type="SAM" id="MobiDB-lite"/>
    </source>
</evidence>
<gene>
    <name evidence="2" type="ORF">ABB55_15530</name>
</gene>
<accession>A0A0P6W4S7</accession>
<dbReference type="Proteomes" id="UP000048984">
    <property type="component" value="Unassembled WGS sequence"/>
</dbReference>